<dbReference type="InterPro" id="IPR000891">
    <property type="entry name" value="PYR_CT"/>
</dbReference>
<dbReference type="PROSITE" id="PS50991">
    <property type="entry name" value="PYR_CT"/>
    <property type="match status" value="1"/>
</dbReference>
<comment type="similarity">
    <text evidence="1">Belongs to the alpha-IPM synthase/homocitrate synthase family.</text>
</comment>
<sequence length="455" mass="47412">MLLDTTLREGEQSFGTYLSMADRERVLRGLAAVGVPEAEVGWAGREDLTDMLALSARVAPGLAAAAWCRCRPGDLRAAVACGASRVCVGVPVSDAHLARRLGLGRAALLDLLAATLAEARMLGIEHVTVGMEDASRADRAFVFAVACHAAAHGAHRVRLSDTVGLYTPLEVADVVRALRAELEGARQDDTAPRARRVSIGTHFHNDCGMATANALTALECGADCADVSVLGLGERAGVARLEELAAALVVRGRARFELAPLRALCGQVAQAASLSVPRHWPVAGRDIFAVESGLHAHGVRRDPSLFEPFPPELVGDSRRMGVGRKSGVAAVAAALAELSILPPPDELPAIVEAVRDLSATLRRPLTPAELAEVAGLGKHHAPPMQTDIPGHAPTARPTARPVPANGIPPQSGPESAPVVSGMPATDRAATGPHRHPDHTGAHRRGPVPTASGREA</sequence>
<reference evidence="5" key="1">
    <citation type="submission" date="2008-10" db="EMBL/GenBank/DDBJ databases">
        <title>Complete sequence of Desulfovibrio vulgaris str. 'Miyazaki F'.</title>
        <authorList>
            <person name="Lucas S."/>
            <person name="Copeland A."/>
            <person name="Lapidus A."/>
            <person name="Glavina del Rio T."/>
            <person name="Dalin E."/>
            <person name="Tice H."/>
            <person name="Bruce D."/>
            <person name="Goodwin L."/>
            <person name="Pitluck S."/>
            <person name="Sims D."/>
            <person name="Brettin T."/>
            <person name="Detter J.C."/>
            <person name="Han C."/>
            <person name="Larimer F."/>
            <person name="Land M."/>
            <person name="Hauser L."/>
            <person name="Kyrpides N."/>
            <person name="Mikhailova N."/>
            <person name="Hazen T.C."/>
            <person name="Richardson P."/>
        </authorList>
    </citation>
    <scope>NUCLEOTIDE SEQUENCE</scope>
    <source>
        <strain evidence="5">Miyazaki F</strain>
    </source>
</reference>
<proteinExistence type="inferred from homology"/>
<dbReference type="PANTHER" id="PTHR42880:SF1">
    <property type="entry name" value="ISOPROPYLMALATE_HOMOCITRATE_CITRAMALATE SYNTHASE FAMILY PROTEIN"/>
    <property type="match status" value="1"/>
</dbReference>
<feature type="compositionally biased region" description="Basic residues" evidence="3">
    <location>
        <begin position="432"/>
        <end position="445"/>
    </location>
</feature>
<feature type="domain" description="Pyruvate carboxyltransferase" evidence="4">
    <location>
        <begin position="1"/>
        <end position="264"/>
    </location>
</feature>
<evidence type="ECO:0000256" key="1">
    <source>
        <dbReference type="ARBA" id="ARBA00006154"/>
    </source>
</evidence>
<dbReference type="PROSITE" id="PS00816">
    <property type="entry name" value="AIPM_HOMOCIT_SYNTH_2"/>
    <property type="match status" value="1"/>
</dbReference>
<dbReference type="AlphaFoldDB" id="B8DR73"/>
<dbReference type="KEGG" id="dvm:DvMF_2612"/>
<dbReference type="STRING" id="883.DvMF_2612"/>
<dbReference type="GO" id="GO:0046912">
    <property type="term" value="F:acyltransferase activity, acyl groups converted into alkyl on transfer"/>
    <property type="evidence" value="ECO:0007669"/>
    <property type="project" value="InterPro"/>
</dbReference>
<organism evidence="5">
    <name type="scientific">Nitratidesulfovibrio vulgaris (strain DSM 19637 / Miyazaki F)</name>
    <name type="common">Desulfovibrio vulgaris</name>
    <dbReference type="NCBI Taxonomy" id="883"/>
    <lineage>
        <taxon>Bacteria</taxon>
        <taxon>Pseudomonadati</taxon>
        <taxon>Thermodesulfobacteriota</taxon>
        <taxon>Desulfovibrionia</taxon>
        <taxon>Desulfovibrionales</taxon>
        <taxon>Desulfovibrionaceae</taxon>
        <taxon>Nitratidesulfovibrio</taxon>
    </lineage>
</organism>
<dbReference type="InterPro" id="IPR054691">
    <property type="entry name" value="LeuA/HCS_post-cat"/>
</dbReference>
<dbReference type="Gene3D" id="3.20.20.70">
    <property type="entry name" value="Aldolase class I"/>
    <property type="match status" value="1"/>
</dbReference>
<feature type="compositionally biased region" description="Low complexity" evidence="3">
    <location>
        <begin position="392"/>
        <end position="404"/>
    </location>
</feature>
<evidence type="ECO:0000259" key="4">
    <source>
        <dbReference type="PROSITE" id="PS50991"/>
    </source>
</evidence>
<protein>
    <submittedName>
        <fullName evidence="5">Pyruvate carboxyltransferase</fullName>
    </submittedName>
</protein>
<evidence type="ECO:0000313" key="5">
    <source>
        <dbReference type="EMBL" id="ACL09551.1"/>
    </source>
</evidence>
<evidence type="ECO:0000256" key="2">
    <source>
        <dbReference type="ARBA" id="ARBA00022679"/>
    </source>
</evidence>
<dbReference type="Pfam" id="PF00682">
    <property type="entry name" value="HMGL-like"/>
    <property type="match status" value="1"/>
</dbReference>
<dbReference type="eggNOG" id="COG0119">
    <property type="taxonomic scope" value="Bacteria"/>
</dbReference>
<dbReference type="SUPFAM" id="SSF51569">
    <property type="entry name" value="Aldolase"/>
    <property type="match status" value="1"/>
</dbReference>
<evidence type="ECO:0000256" key="3">
    <source>
        <dbReference type="SAM" id="MobiDB-lite"/>
    </source>
</evidence>
<gene>
    <name evidence="5" type="ordered locus">DvMF_2612</name>
</gene>
<dbReference type="Pfam" id="PF22617">
    <property type="entry name" value="HCS_D2"/>
    <property type="match status" value="1"/>
</dbReference>
<dbReference type="InterPro" id="IPR002034">
    <property type="entry name" value="AIPM/Hcit_synth_CS"/>
</dbReference>
<dbReference type="PANTHER" id="PTHR42880">
    <property type="entry name" value="HOMOCITRATE SYNTHASE"/>
    <property type="match status" value="1"/>
</dbReference>
<keyword evidence="5" id="KW-0670">Pyruvate</keyword>
<dbReference type="InterPro" id="IPR013785">
    <property type="entry name" value="Aldolase_TIM"/>
</dbReference>
<feature type="region of interest" description="Disordered" evidence="3">
    <location>
        <begin position="388"/>
        <end position="455"/>
    </location>
</feature>
<dbReference type="EMBL" id="CP001197">
    <property type="protein sequence ID" value="ACL09551.1"/>
    <property type="molecule type" value="Genomic_DNA"/>
</dbReference>
<name>B8DR73_NITV9</name>
<dbReference type="GO" id="GO:0019752">
    <property type="term" value="P:carboxylic acid metabolic process"/>
    <property type="evidence" value="ECO:0007669"/>
    <property type="project" value="InterPro"/>
</dbReference>
<accession>B8DR73</accession>
<dbReference type="HOGENOM" id="CLU_022158_4_0_7"/>
<keyword evidence="2 5" id="KW-0808">Transferase</keyword>
<dbReference type="Gene3D" id="1.10.238.260">
    <property type="match status" value="1"/>
</dbReference>